<dbReference type="Gene3D" id="2.40.170.20">
    <property type="entry name" value="TonB-dependent receptor, beta-barrel domain"/>
    <property type="match status" value="1"/>
</dbReference>
<dbReference type="InterPro" id="IPR012910">
    <property type="entry name" value="Plug_dom"/>
</dbReference>
<keyword evidence="8 15" id="KW-0675">Receptor</keyword>
<organism evidence="15 16">
    <name type="scientific">Flavobacterium agri</name>
    <dbReference type="NCBI Taxonomy" id="2743471"/>
    <lineage>
        <taxon>Bacteria</taxon>
        <taxon>Pseudomonadati</taxon>
        <taxon>Bacteroidota</taxon>
        <taxon>Flavobacteriia</taxon>
        <taxon>Flavobacteriales</taxon>
        <taxon>Flavobacteriaceae</taxon>
        <taxon>Flavobacterium</taxon>
    </lineage>
</organism>
<evidence type="ECO:0000256" key="10">
    <source>
        <dbReference type="PROSITE-ProRule" id="PRU01360"/>
    </source>
</evidence>
<evidence type="ECO:0000256" key="1">
    <source>
        <dbReference type="ARBA" id="ARBA00004571"/>
    </source>
</evidence>
<dbReference type="Pfam" id="PF07715">
    <property type="entry name" value="Plug"/>
    <property type="match status" value="1"/>
</dbReference>
<dbReference type="EMBL" id="JACBJI010000006">
    <property type="protein sequence ID" value="NYA72039.1"/>
    <property type="molecule type" value="Genomic_DNA"/>
</dbReference>
<sequence length="654" mass="73755">MKKYILAAIFSLSIFVAWAQEPVQDSTQNEELDEIVIQSTRTSRTIKNTPTRVETIDAEELEEKANMRPANVSMVLHESTGIQVQQTSATSANSSIRIQGLDGRYSQLLKDGYPNFGNFASGLSILEIPPLDLKQVEVIKGPASTLYGGGAIAGVVNFVSKNPSAKGENNFLINQSHVGQTNFGFYSSKKGSKFGYTLLALGNLQNEYDVDDDGFSELPDSRNFTVNPRLFYYPDENTYVMLGNSFTAGRNFGGDMRVIDGFSDADHVYYEKNNTIRNTTTFEFERKNENGNSFKVKQSLSFFDREIQIPNFVFAGLNTNSFTDVSYASKKGKHSLIGGVNLIYDKFWQKENYSAVDLGNRSFTSGIYAQDTWDVSEKIIAEAGLRLDNIQFKNVNFNENRTFALPRISLLYKATPDLSMRLGGGLGYKIPTVFTEQTESVQYRNVLALADVKTERSIGGTFDLNYRKRFGDLAISANQMFFYTRLDNPLVLQQSGDELFFMSSDEAMNSKGFETNLKFIFRDDFKLFAGYTFTDAKADYLSGNNTLPLTAKNRVNLVLLYEKHENFKFGLEGYFTDRQYVYDGTATPSYWEFGFSAEKAFGKFSVYVNLENFTDERQSNYKSVVNGPRTNPTFDDIWNHTEGFVFSGGVKYKL</sequence>
<evidence type="ECO:0000256" key="3">
    <source>
        <dbReference type="ARBA" id="ARBA00022452"/>
    </source>
</evidence>
<keyword evidence="5 12" id="KW-0732">Signal</keyword>
<keyword evidence="3 10" id="KW-1134">Transmembrane beta strand</keyword>
<feature type="signal peptide" evidence="12">
    <location>
        <begin position="1"/>
        <end position="19"/>
    </location>
</feature>
<comment type="caution">
    <text evidence="15">The sequence shown here is derived from an EMBL/GenBank/DDBJ whole genome shotgun (WGS) entry which is preliminary data.</text>
</comment>
<evidence type="ECO:0000256" key="11">
    <source>
        <dbReference type="RuleBase" id="RU003357"/>
    </source>
</evidence>
<evidence type="ECO:0000256" key="2">
    <source>
        <dbReference type="ARBA" id="ARBA00022448"/>
    </source>
</evidence>
<evidence type="ECO:0000259" key="13">
    <source>
        <dbReference type="Pfam" id="PF00593"/>
    </source>
</evidence>
<evidence type="ECO:0000256" key="7">
    <source>
        <dbReference type="ARBA" id="ARBA00023136"/>
    </source>
</evidence>
<reference evidence="15 16" key="1">
    <citation type="submission" date="2020-07" db="EMBL/GenBank/DDBJ databases">
        <authorList>
            <person name="Sun Q."/>
        </authorList>
    </citation>
    <scope>NUCLEOTIDE SEQUENCE [LARGE SCALE GENOMIC DNA]</scope>
    <source>
        <strain evidence="15 16">MAH-1</strain>
    </source>
</reference>
<dbReference type="GO" id="GO:0015344">
    <property type="term" value="F:siderophore uptake transmembrane transporter activity"/>
    <property type="evidence" value="ECO:0007669"/>
    <property type="project" value="TreeGrafter"/>
</dbReference>
<dbReference type="PANTHER" id="PTHR30069:SF29">
    <property type="entry name" value="HEMOGLOBIN AND HEMOGLOBIN-HAPTOGLOBIN-BINDING PROTEIN 1-RELATED"/>
    <property type="match status" value="1"/>
</dbReference>
<keyword evidence="4 10" id="KW-0812">Transmembrane</keyword>
<evidence type="ECO:0000256" key="5">
    <source>
        <dbReference type="ARBA" id="ARBA00022729"/>
    </source>
</evidence>
<dbReference type="InterPro" id="IPR036942">
    <property type="entry name" value="Beta-barrel_TonB_sf"/>
</dbReference>
<dbReference type="InterPro" id="IPR039426">
    <property type="entry name" value="TonB-dep_rcpt-like"/>
</dbReference>
<keyword evidence="2 10" id="KW-0813">Transport</keyword>
<dbReference type="PANTHER" id="PTHR30069">
    <property type="entry name" value="TONB-DEPENDENT OUTER MEMBRANE RECEPTOR"/>
    <property type="match status" value="1"/>
</dbReference>
<keyword evidence="16" id="KW-1185">Reference proteome</keyword>
<dbReference type="AlphaFoldDB" id="A0A7Y8Y3P6"/>
<keyword evidence="7 10" id="KW-0472">Membrane</keyword>
<dbReference type="Gene3D" id="2.170.130.10">
    <property type="entry name" value="TonB-dependent receptor, plug domain"/>
    <property type="match status" value="1"/>
</dbReference>
<comment type="similarity">
    <text evidence="10 11">Belongs to the TonB-dependent receptor family.</text>
</comment>
<dbReference type="InterPro" id="IPR000531">
    <property type="entry name" value="Beta-barrel_TonB"/>
</dbReference>
<feature type="chain" id="PRO_5030683020" evidence="12">
    <location>
        <begin position="20"/>
        <end position="654"/>
    </location>
</feature>
<keyword evidence="6 11" id="KW-0798">TonB box</keyword>
<evidence type="ECO:0000313" key="15">
    <source>
        <dbReference type="EMBL" id="NYA72039.1"/>
    </source>
</evidence>
<protein>
    <submittedName>
        <fullName evidence="15">TonB-dependent receptor</fullName>
    </submittedName>
</protein>
<evidence type="ECO:0000256" key="4">
    <source>
        <dbReference type="ARBA" id="ARBA00022692"/>
    </source>
</evidence>
<evidence type="ECO:0000256" key="8">
    <source>
        <dbReference type="ARBA" id="ARBA00023170"/>
    </source>
</evidence>
<name>A0A7Y8Y3P6_9FLAO</name>
<dbReference type="InterPro" id="IPR037066">
    <property type="entry name" value="Plug_dom_sf"/>
</dbReference>
<accession>A0A7Y8Y3P6</accession>
<dbReference type="GO" id="GO:0044718">
    <property type="term" value="P:siderophore transmembrane transport"/>
    <property type="evidence" value="ECO:0007669"/>
    <property type="project" value="TreeGrafter"/>
</dbReference>
<proteinExistence type="inferred from homology"/>
<dbReference type="GO" id="GO:0009279">
    <property type="term" value="C:cell outer membrane"/>
    <property type="evidence" value="ECO:0007669"/>
    <property type="project" value="UniProtKB-SubCell"/>
</dbReference>
<gene>
    <name evidence="15" type="ORF">HZF10_14005</name>
</gene>
<dbReference type="PROSITE" id="PS52016">
    <property type="entry name" value="TONB_DEPENDENT_REC_3"/>
    <property type="match status" value="1"/>
</dbReference>
<dbReference type="SUPFAM" id="SSF56935">
    <property type="entry name" value="Porins"/>
    <property type="match status" value="1"/>
</dbReference>
<comment type="subcellular location">
    <subcellularLocation>
        <location evidence="1 10">Cell outer membrane</location>
        <topology evidence="1 10">Multi-pass membrane protein</topology>
    </subcellularLocation>
</comment>
<evidence type="ECO:0000313" key="16">
    <source>
        <dbReference type="Proteomes" id="UP000535020"/>
    </source>
</evidence>
<dbReference type="Proteomes" id="UP000535020">
    <property type="component" value="Unassembled WGS sequence"/>
</dbReference>
<dbReference type="RefSeq" id="WP_176006846.1">
    <property type="nucleotide sequence ID" value="NZ_JABWMI010000015.1"/>
</dbReference>
<keyword evidence="9 10" id="KW-0998">Cell outer membrane</keyword>
<feature type="domain" description="TonB-dependent receptor plug" evidence="14">
    <location>
        <begin position="46"/>
        <end position="155"/>
    </location>
</feature>
<feature type="domain" description="TonB-dependent receptor-like beta-barrel" evidence="13">
    <location>
        <begin position="173"/>
        <end position="612"/>
    </location>
</feature>
<evidence type="ECO:0000256" key="6">
    <source>
        <dbReference type="ARBA" id="ARBA00023077"/>
    </source>
</evidence>
<evidence type="ECO:0000256" key="12">
    <source>
        <dbReference type="SAM" id="SignalP"/>
    </source>
</evidence>
<evidence type="ECO:0000256" key="9">
    <source>
        <dbReference type="ARBA" id="ARBA00023237"/>
    </source>
</evidence>
<dbReference type="Pfam" id="PF00593">
    <property type="entry name" value="TonB_dep_Rec_b-barrel"/>
    <property type="match status" value="1"/>
</dbReference>
<evidence type="ECO:0000259" key="14">
    <source>
        <dbReference type="Pfam" id="PF07715"/>
    </source>
</evidence>